<feature type="non-terminal residue" evidence="1">
    <location>
        <position position="63"/>
    </location>
</feature>
<name>A0A0F9HXE1_9ZZZZ</name>
<dbReference type="AlphaFoldDB" id="A0A0F9HXE1"/>
<evidence type="ECO:0000313" key="1">
    <source>
        <dbReference type="EMBL" id="KKL86400.1"/>
    </source>
</evidence>
<proteinExistence type="predicted"/>
<sequence length="63" mass="7419">MFSFILNILLVTKVFSLDTSELETKNFNEKSQLLDNQYPPVSRQIDFDDLKNIMENSFTDNEK</sequence>
<accession>A0A0F9HXE1</accession>
<dbReference type="EMBL" id="LAZR01021128">
    <property type="protein sequence ID" value="KKL86400.1"/>
    <property type="molecule type" value="Genomic_DNA"/>
</dbReference>
<reference evidence="1" key="1">
    <citation type="journal article" date="2015" name="Nature">
        <title>Complex archaea that bridge the gap between prokaryotes and eukaryotes.</title>
        <authorList>
            <person name="Spang A."/>
            <person name="Saw J.H."/>
            <person name="Jorgensen S.L."/>
            <person name="Zaremba-Niedzwiedzka K."/>
            <person name="Martijn J."/>
            <person name="Lind A.E."/>
            <person name="van Eijk R."/>
            <person name="Schleper C."/>
            <person name="Guy L."/>
            <person name="Ettema T.J."/>
        </authorList>
    </citation>
    <scope>NUCLEOTIDE SEQUENCE</scope>
</reference>
<gene>
    <name evidence="1" type="ORF">LCGC14_1945100</name>
</gene>
<organism evidence="1">
    <name type="scientific">marine sediment metagenome</name>
    <dbReference type="NCBI Taxonomy" id="412755"/>
    <lineage>
        <taxon>unclassified sequences</taxon>
        <taxon>metagenomes</taxon>
        <taxon>ecological metagenomes</taxon>
    </lineage>
</organism>
<comment type="caution">
    <text evidence="1">The sequence shown here is derived from an EMBL/GenBank/DDBJ whole genome shotgun (WGS) entry which is preliminary data.</text>
</comment>
<protein>
    <submittedName>
        <fullName evidence="1">Uncharacterized protein</fullName>
    </submittedName>
</protein>